<feature type="region of interest" description="Disordered" evidence="1">
    <location>
        <begin position="432"/>
        <end position="466"/>
    </location>
</feature>
<dbReference type="InterPro" id="IPR044681">
    <property type="entry name" value="PICBP-like"/>
</dbReference>
<keyword evidence="3" id="KW-1185">Reference proteome</keyword>
<feature type="compositionally biased region" description="Low complexity" evidence="1">
    <location>
        <begin position="124"/>
        <end position="134"/>
    </location>
</feature>
<feature type="region of interest" description="Disordered" evidence="1">
    <location>
        <begin position="1"/>
        <end position="168"/>
    </location>
</feature>
<feature type="region of interest" description="Disordered" evidence="1">
    <location>
        <begin position="708"/>
        <end position="731"/>
    </location>
</feature>
<dbReference type="OrthoDB" id="1304871at2759"/>
<reference evidence="3" key="1">
    <citation type="journal article" date="2019" name="Nat. Commun.">
        <title>Genome-wide association mapping of date palm fruit traits.</title>
        <authorList>
            <person name="Hazzouri K.M."/>
            <person name="Gros-Balthazard M."/>
            <person name="Flowers J.M."/>
            <person name="Copetti D."/>
            <person name="Lemansour A."/>
            <person name="Lebrun M."/>
            <person name="Masmoudi K."/>
            <person name="Ferrand S."/>
            <person name="Dhar M.I."/>
            <person name="Fresquez Z.A."/>
            <person name="Rosas U."/>
            <person name="Zhang J."/>
            <person name="Talag J."/>
            <person name="Lee S."/>
            <person name="Kudrna D."/>
            <person name="Powell R.F."/>
            <person name="Leitch I.J."/>
            <person name="Krueger R.R."/>
            <person name="Wing R.A."/>
            <person name="Amiri K.M.A."/>
            <person name="Purugganan M.D."/>
        </authorList>
    </citation>
    <scope>NUCLEOTIDE SEQUENCE [LARGE SCALE GENOMIC DNA]</scope>
    <source>
        <strain evidence="3">cv. Khalas</strain>
    </source>
</reference>
<sequence>MVQRKAPNKLESVTEPKKNHVLSEKRLSSHHQHDTRNKAGGDLKKIMKKSRSIKASELESLTASPFGSRKIQLNKPPPRLKPSAMKTSNGSPNYMKPTSSSDARKERLQVTIHSPAVNDKSKSPENSNKSNYSKPPSPPPVNTGTKPAKTLARKSSLRPKRPSMKKSSGMVLYPKKTVSRATCSSTLKDSKFPKVLNLNPGGTESEGTSIMKVCPYTYCSLNGHMHKSLPPLKHFLSARRRLLKTQKSMKLKGRSSFRKRSLRKGRGAERINVSSAPSELKITPLIEEAGNDFFVDIYARPKEPIREVLLYCDERRIQDDFSKEIAEILNNLSSIEDDWDRESTELEAEEGDVRIRTNQIPEIYSEISFGGGLDQDGESVEEMDAIMSFIDSAECNQQAEAKEETSSRFLLEDYEEWGFECCMVNDFENRNGGLTGSGENISTTKSTGMGSEEEGGKFPDNKTDKPEYLCDGFGPLTRNENKDDEFLMEPADTSITSEEGKVAEKCDAAASEGGALEGNFDDETWNMPHNPINNELADLLEQQESSEENCLGDGLLMSNNNICDSEECSIQDSEIFQGQPLHAQNIDVIPILGCDTSEQEDFLNTDIKEERNGNEMQCFDNLQGVSVTDQHSMETDRVQSELEIKESRLLDATEDSSVPPKIGESFIFKDQSDESNLRGTEEQEERWQEENCIHDVLQIKDAVRFDVDDNSPETESSNQPFPEASRKRKDRYRYSPMRRRTSKDLEAMKQFNPRAPRFLPIGPDPEAEKVDLRHQMMDERKNAESWMIDSALQQLVTRLAPARKRKVALLVEAFETVMPLPMCESPLQSPTSAFAIQACS</sequence>
<dbReference type="SMART" id="SM01054">
    <property type="entry name" value="CaM_binding"/>
    <property type="match status" value="1"/>
</dbReference>
<dbReference type="AlphaFoldDB" id="A0A8B7BH16"/>
<feature type="compositionally biased region" description="Basic and acidic residues" evidence="1">
    <location>
        <begin position="454"/>
        <end position="466"/>
    </location>
</feature>
<dbReference type="PANTHER" id="PTHR33923">
    <property type="entry name" value="CALMODULIN-BINDING PROTEIN-RELATED"/>
    <property type="match status" value="1"/>
</dbReference>
<dbReference type="GO" id="GO:0005516">
    <property type="term" value="F:calmodulin binding"/>
    <property type="evidence" value="ECO:0007669"/>
    <property type="project" value="InterPro"/>
</dbReference>
<evidence type="ECO:0000313" key="3">
    <source>
        <dbReference type="Proteomes" id="UP000228380"/>
    </source>
</evidence>
<dbReference type="RefSeq" id="XP_008776638.2">
    <property type="nucleotide sequence ID" value="XM_008778416.4"/>
</dbReference>
<evidence type="ECO:0000256" key="1">
    <source>
        <dbReference type="SAM" id="MobiDB-lite"/>
    </source>
</evidence>
<protein>
    <submittedName>
        <fullName evidence="4 5">Uncharacterized protein LOC103696713</fullName>
    </submittedName>
</protein>
<gene>
    <name evidence="4 5" type="primary">LOC103696713</name>
</gene>
<accession>A0A8B7BH16</accession>
<dbReference type="RefSeq" id="XP_008776637.2">
    <property type="nucleotide sequence ID" value="XM_008778415.4"/>
</dbReference>
<dbReference type="InterPro" id="IPR012417">
    <property type="entry name" value="CaM-bd_dom_pln"/>
</dbReference>
<dbReference type="PANTHER" id="PTHR33923:SF2">
    <property type="entry name" value="CALMODULIN-BINDING PROTEIN-RELATED"/>
    <property type="match status" value="1"/>
</dbReference>
<dbReference type="Proteomes" id="UP000228380">
    <property type="component" value="Chromosome 3"/>
</dbReference>
<feature type="compositionally biased region" description="Basic and acidic residues" evidence="1">
    <location>
        <begin position="12"/>
        <end position="45"/>
    </location>
</feature>
<dbReference type="KEGG" id="pda:103696713"/>
<feature type="region of interest" description="Disordered" evidence="1">
    <location>
        <begin position="669"/>
        <end position="689"/>
    </location>
</feature>
<reference evidence="4 5" key="2">
    <citation type="submission" date="2025-04" db="UniProtKB">
        <authorList>
            <consortium name="RefSeq"/>
        </authorList>
    </citation>
    <scope>IDENTIFICATION</scope>
    <source>
        <tissue evidence="4 5">Young leaves</tissue>
    </source>
</reference>
<dbReference type="Pfam" id="PF07839">
    <property type="entry name" value="CaM_binding"/>
    <property type="match status" value="1"/>
</dbReference>
<feature type="domain" description="Calmodulin-binding" evidence="2">
    <location>
        <begin position="707"/>
        <end position="819"/>
    </location>
</feature>
<proteinExistence type="predicted"/>
<evidence type="ECO:0000313" key="4">
    <source>
        <dbReference type="RefSeq" id="XP_008776637.2"/>
    </source>
</evidence>
<evidence type="ECO:0000313" key="5">
    <source>
        <dbReference type="RefSeq" id="XP_008776638.2"/>
    </source>
</evidence>
<name>A0A8B7BH16_PHODC</name>
<feature type="compositionally biased region" description="Basic and acidic residues" evidence="1">
    <location>
        <begin position="670"/>
        <end position="689"/>
    </location>
</feature>
<organism evidence="3 5">
    <name type="scientific">Phoenix dactylifera</name>
    <name type="common">Date palm</name>
    <dbReference type="NCBI Taxonomy" id="42345"/>
    <lineage>
        <taxon>Eukaryota</taxon>
        <taxon>Viridiplantae</taxon>
        <taxon>Streptophyta</taxon>
        <taxon>Embryophyta</taxon>
        <taxon>Tracheophyta</taxon>
        <taxon>Spermatophyta</taxon>
        <taxon>Magnoliopsida</taxon>
        <taxon>Liliopsida</taxon>
        <taxon>Arecaceae</taxon>
        <taxon>Coryphoideae</taxon>
        <taxon>Phoeniceae</taxon>
        <taxon>Phoenix</taxon>
    </lineage>
</organism>
<feature type="compositionally biased region" description="Polar residues" evidence="1">
    <location>
        <begin position="437"/>
        <end position="449"/>
    </location>
</feature>
<feature type="compositionally biased region" description="Basic residues" evidence="1">
    <location>
        <begin position="151"/>
        <end position="164"/>
    </location>
</feature>
<feature type="compositionally biased region" description="Polar residues" evidence="1">
    <location>
        <begin position="85"/>
        <end position="101"/>
    </location>
</feature>
<dbReference type="GeneID" id="103696713"/>
<evidence type="ECO:0000259" key="2">
    <source>
        <dbReference type="SMART" id="SM01054"/>
    </source>
</evidence>